<keyword evidence="1 2" id="KW-0694">RNA-binding</keyword>
<dbReference type="Gene3D" id="3.30.70.330">
    <property type="match status" value="1"/>
</dbReference>
<dbReference type="PANTHER" id="PTHR48025:SF12">
    <property type="entry name" value="OS07G0631900 PROTEIN"/>
    <property type="match status" value="1"/>
</dbReference>
<dbReference type="GO" id="GO:1901259">
    <property type="term" value="P:chloroplast rRNA processing"/>
    <property type="evidence" value="ECO:0007669"/>
    <property type="project" value="TreeGrafter"/>
</dbReference>
<feature type="signal peptide" evidence="3">
    <location>
        <begin position="1"/>
        <end position="16"/>
    </location>
</feature>
<dbReference type="AlphaFoldDB" id="A0A4U6TLP9"/>
<organism evidence="5 6">
    <name type="scientific">Setaria viridis</name>
    <name type="common">Green bristlegrass</name>
    <name type="synonym">Setaria italica subsp. viridis</name>
    <dbReference type="NCBI Taxonomy" id="4556"/>
    <lineage>
        <taxon>Eukaryota</taxon>
        <taxon>Viridiplantae</taxon>
        <taxon>Streptophyta</taxon>
        <taxon>Embryophyta</taxon>
        <taxon>Tracheophyta</taxon>
        <taxon>Spermatophyta</taxon>
        <taxon>Magnoliopsida</taxon>
        <taxon>Liliopsida</taxon>
        <taxon>Poales</taxon>
        <taxon>Poaceae</taxon>
        <taxon>PACMAD clade</taxon>
        <taxon>Panicoideae</taxon>
        <taxon>Panicodae</taxon>
        <taxon>Paniceae</taxon>
        <taxon>Cenchrinae</taxon>
        <taxon>Setaria</taxon>
    </lineage>
</organism>
<dbReference type="PANTHER" id="PTHR48025">
    <property type="entry name" value="OS02G0815200 PROTEIN"/>
    <property type="match status" value="1"/>
</dbReference>
<dbReference type="Gramene" id="TKW03470">
    <property type="protein sequence ID" value="TKW03470"/>
    <property type="gene ID" value="SEVIR_7G026500v2"/>
</dbReference>
<evidence type="ECO:0000256" key="3">
    <source>
        <dbReference type="SAM" id="SignalP"/>
    </source>
</evidence>
<evidence type="ECO:0000259" key="4">
    <source>
        <dbReference type="PROSITE" id="PS50102"/>
    </source>
</evidence>
<keyword evidence="6" id="KW-1185">Reference proteome</keyword>
<dbReference type="InterPro" id="IPR050502">
    <property type="entry name" value="Euk_RNA-bind_prot"/>
</dbReference>
<evidence type="ECO:0000313" key="6">
    <source>
        <dbReference type="Proteomes" id="UP000298652"/>
    </source>
</evidence>
<dbReference type="InterPro" id="IPR012677">
    <property type="entry name" value="Nucleotide-bd_a/b_plait_sf"/>
</dbReference>
<name>A0A4U6TLP9_SETVI</name>
<dbReference type="InterPro" id="IPR000504">
    <property type="entry name" value="RRM_dom"/>
</dbReference>
<dbReference type="EMBL" id="CM016558">
    <property type="protein sequence ID" value="TKW03470.1"/>
    <property type="molecule type" value="Genomic_DNA"/>
</dbReference>
<dbReference type="GO" id="GO:0009535">
    <property type="term" value="C:chloroplast thylakoid membrane"/>
    <property type="evidence" value="ECO:0007669"/>
    <property type="project" value="TreeGrafter"/>
</dbReference>
<proteinExistence type="predicted"/>
<sequence length="143" mass="15825">MAVVLFFTSFLPRFLALSSPKPAATVASAFLPFMLPLRVYEIEGAEQEEEEGAEEFSEDLKPFVKNLPFSVDSAQLARLFEQAGSAEMVEVVYDRMTGRSRGFGLVTMSSAEEAGAAVEQFNGYVSILPWFKLPFSWYASGED</sequence>
<keyword evidence="3" id="KW-0732">Signal</keyword>
<dbReference type="Pfam" id="PF00076">
    <property type="entry name" value="RRM_1"/>
    <property type="match status" value="1"/>
</dbReference>
<dbReference type="InterPro" id="IPR035979">
    <property type="entry name" value="RBD_domain_sf"/>
</dbReference>
<protein>
    <recommendedName>
        <fullName evidence="4">RRM domain-containing protein</fullName>
    </recommendedName>
</protein>
<reference evidence="5" key="1">
    <citation type="submission" date="2019-03" db="EMBL/GenBank/DDBJ databases">
        <title>WGS assembly of Setaria viridis.</title>
        <authorList>
            <person name="Huang P."/>
            <person name="Jenkins J."/>
            <person name="Grimwood J."/>
            <person name="Barry K."/>
            <person name="Healey A."/>
            <person name="Mamidi S."/>
            <person name="Sreedasyam A."/>
            <person name="Shu S."/>
            <person name="Feldman M."/>
            <person name="Wu J."/>
            <person name="Yu Y."/>
            <person name="Chen C."/>
            <person name="Johnson J."/>
            <person name="Rokhsar D."/>
            <person name="Baxter I."/>
            <person name="Schmutz J."/>
            <person name="Brutnell T."/>
            <person name="Kellogg E."/>
        </authorList>
    </citation>
    <scope>NUCLEOTIDE SEQUENCE [LARGE SCALE GENOMIC DNA]</scope>
</reference>
<dbReference type="SUPFAM" id="SSF54928">
    <property type="entry name" value="RNA-binding domain, RBD"/>
    <property type="match status" value="1"/>
</dbReference>
<evidence type="ECO:0000313" key="5">
    <source>
        <dbReference type="EMBL" id="TKW03470.1"/>
    </source>
</evidence>
<gene>
    <name evidence="5" type="ORF">SEVIR_7G026500v2</name>
</gene>
<feature type="domain" description="RRM" evidence="4">
    <location>
        <begin position="60"/>
        <end position="123"/>
    </location>
</feature>
<dbReference type="SMART" id="SM00360">
    <property type="entry name" value="RRM"/>
    <property type="match status" value="1"/>
</dbReference>
<dbReference type="GO" id="GO:0003729">
    <property type="term" value="F:mRNA binding"/>
    <property type="evidence" value="ECO:0007669"/>
    <property type="project" value="TreeGrafter"/>
</dbReference>
<accession>A0A4U6TLP9</accession>
<dbReference type="PROSITE" id="PS50102">
    <property type="entry name" value="RRM"/>
    <property type="match status" value="1"/>
</dbReference>
<feature type="chain" id="PRO_5020889719" description="RRM domain-containing protein" evidence="3">
    <location>
        <begin position="17"/>
        <end position="143"/>
    </location>
</feature>
<dbReference type="Proteomes" id="UP000298652">
    <property type="component" value="Chromosome 7"/>
</dbReference>
<evidence type="ECO:0000256" key="1">
    <source>
        <dbReference type="ARBA" id="ARBA00022884"/>
    </source>
</evidence>
<evidence type="ECO:0000256" key="2">
    <source>
        <dbReference type="PROSITE-ProRule" id="PRU00176"/>
    </source>
</evidence>